<dbReference type="SUPFAM" id="SSF56601">
    <property type="entry name" value="beta-lactamase/transpeptidase-like"/>
    <property type="match status" value="1"/>
</dbReference>
<dbReference type="PANTHER" id="PTHR21581:SF6">
    <property type="entry name" value="TRAFFICKING PROTEIN PARTICLE COMPLEX SUBUNIT 12"/>
    <property type="match status" value="1"/>
</dbReference>
<comment type="similarity">
    <text evidence="3 15">Belongs to the peptidase S11 family.</text>
</comment>
<dbReference type="Pfam" id="PF07943">
    <property type="entry name" value="PBP5_C"/>
    <property type="match status" value="1"/>
</dbReference>
<dbReference type="OrthoDB" id="9795979at2"/>
<keyword evidence="5" id="KW-0121">Carboxypeptidase</keyword>
<evidence type="ECO:0000256" key="15">
    <source>
        <dbReference type="RuleBase" id="RU004016"/>
    </source>
</evidence>
<keyword evidence="7 16" id="KW-0732">Signal</keyword>
<evidence type="ECO:0000313" key="19">
    <source>
        <dbReference type="Proteomes" id="UP000256774"/>
    </source>
</evidence>
<accession>A0A3E0HB56</accession>
<proteinExistence type="inferred from homology"/>
<dbReference type="UniPathway" id="UPA00219"/>
<name>A0A3E0HB56_9GAMM</name>
<dbReference type="InterPro" id="IPR015956">
    <property type="entry name" value="Peniciliin-bd_prot_C_sf"/>
</dbReference>
<comment type="caution">
    <text evidence="18">The sequence shown here is derived from an EMBL/GenBank/DDBJ whole genome shotgun (WGS) entry which is preliminary data.</text>
</comment>
<keyword evidence="9" id="KW-0133">Cell shape</keyword>
<evidence type="ECO:0000313" key="18">
    <source>
        <dbReference type="EMBL" id="REH40462.1"/>
    </source>
</evidence>
<feature type="active site" evidence="13">
    <location>
        <position position="121"/>
    </location>
</feature>
<comment type="pathway">
    <text evidence="2">Cell wall biogenesis; peptidoglycan biosynthesis.</text>
</comment>
<keyword evidence="8" id="KW-0378">Hydrolase</keyword>
<evidence type="ECO:0000256" key="3">
    <source>
        <dbReference type="ARBA" id="ARBA00007164"/>
    </source>
</evidence>
<dbReference type="Gene3D" id="3.40.710.10">
    <property type="entry name" value="DD-peptidase/beta-lactamase superfamily"/>
    <property type="match status" value="1"/>
</dbReference>
<comment type="function">
    <text evidence="1">Removes C-terminal D-alanyl residues from sugar-peptide cell wall precursors.</text>
</comment>
<feature type="chain" id="PRO_5017713596" description="serine-type D-Ala-D-Ala carboxypeptidase" evidence="16">
    <location>
        <begin position="21"/>
        <end position="382"/>
    </location>
</feature>
<dbReference type="GO" id="GO:0009002">
    <property type="term" value="F:serine-type D-Ala-D-Ala carboxypeptidase activity"/>
    <property type="evidence" value="ECO:0007669"/>
    <property type="project" value="UniProtKB-EC"/>
</dbReference>
<protein>
    <recommendedName>
        <fullName evidence="4">serine-type D-Ala-D-Ala carboxypeptidase</fullName>
        <ecNumber evidence="4">3.4.16.4</ecNumber>
    </recommendedName>
</protein>
<evidence type="ECO:0000256" key="11">
    <source>
        <dbReference type="ARBA" id="ARBA00023316"/>
    </source>
</evidence>
<dbReference type="Proteomes" id="UP000256774">
    <property type="component" value="Unassembled WGS sequence"/>
</dbReference>
<feature type="binding site" evidence="14">
    <location>
        <position position="223"/>
    </location>
    <ligand>
        <name>substrate</name>
    </ligand>
</feature>
<dbReference type="GO" id="GO:0006508">
    <property type="term" value="P:proteolysis"/>
    <property type="evidence" value="ECO:0007669"/>
    <property type="project" value="UniProtKB-KW"/>
</dbReference>
<dbReference type="GO" id="GO:0009252">
    <property type="term" value="P:peptidoglycan biosynthetic process"/>
    <property type="evidence" value="ECO:0007669"/>
    <property type="project" value="UniProtKB-UniPathway"/>
</dbReference>
<dbReference type="Pfam" id="PF00768">
    <property type="entry name" value="Peptidase_S11"/>
    <property type="match status" value="1"/>
</dbReference>
<evidence type="ECO:0000259" key="17">
    <source>
        <dbReference type="SMART" id="SM00936"/>
    </source>
</evidence>
<evidence type="ECO:0000256" key="4">
    <source>
        <dbReference type="ARBA" id="ARBA00012448"/>
    </source>
</evidence>
<evidence type="ECO:0000256" key="16">
    <source>
        <dbReference type="SAM" id="SignalP"/>
    </source>
</evidence>
<feature type="active site" description="Proton acceptor" evidence="13">
    <location>
        <position position="61"/>
    </location>
</feature>
<dbReference type="GO" id="GO:0008360">
    <property type="term" value="P:regulation of cell shape"/>
    <property type="evidence" value="ECO:0007669"/>
    <property type="project" value="UniProtKB-KW"/>
</dbReference>
<gene>
    <name evidence="18" type="ORF">DFR26_0663</name>
</gene>
<evidence type="ECO:0000256" key="7">
    <source>
        <dbReference type="ARBA" id="ARBA00022729"/>
    </source>
</evidence>
<evidence type="ECO:0000256" key="12">
    <source>
        <dbReference type="ARBA" id="ARBA00034000"/>
    </source>
</evidence>
<evidence type="ECO:0000256" key="6">
    <source>
        <dbReference type="ARBA" id="ARBA00022670"/>
    </source>
</evidence>
<evidence type="ECO:0000256" key="10">
    <source>
        <dbReference type="ARBA" id="ARBA00022984"/>
    </source>
</evidence>
<dbReference type="PRINTS" id="PR00725">
    <property type="entry name" value="DADACBPTASE1"/>
</dbReference>
<dbReference type="InterPro" id="IPR018044">
    <property type="entry name" value="Peptidase_S11"/>
</dbReference>
<evidence type="ECO:0000256" key="8">
    <source>
        <dbReference type="ARBA" id="ARBA00022801"/>
    </source>
</evidence>
<reference evidence="18 19" key="1">
    <citation type="submission" date="2018-08" db="EMBL/GenBank/DDBJ databases">
        <title>Genomic Encyclopedia of Type Strains, Phase IV (KMG-IV): sequencing the most valuable type-strain genomes for metagenomic binning, comparative biology and taxonomic classification.</title>
        <authorList>
            <person name="Goeker M."/>
        </authorList>
    </citation>
    <scope>NUCLEOTIDE SEQUENCE [LARGE SCALE GENOMIC DNA]</scope>
    <source>
        <strain evidence="18 19">DSM 26022</strain>
    </source>
</reference>
<keyword evidence="6" id="KW-0645">Protease</keyword>
<dbReference type="SUPFAM" id="SSF69189">
    <property type="entry name" value="Penicillin-binding protein associated domain"/>
    <property type="match status" value="1"/>
</dbReference>
<sequence length="382" mass="41466">MNLRFALTLALSLISAPALAFVVPSAPTLDNRSSILIDFASGQVLTDNNPHMPVEPASLTKMMTSYIVERALESGRLKETDLVGVSEHAWCRGSSNESCMFLPLNGQATVIDMLRGVIIQSGNDASKALAEHMAGSEPAFAEIMNAEAKRLGMKDTQFKNATGLPSPGHITTAYDMAILARAIIKDSNKYYPIYAEKSFTYNNIKQGNRNALLYTDPTVDGLKTGHTNAAGYCLVASSERRNMRLIAAVMGTNSMQARADQVRALLNWGFSSYENVTPMKAGTELANAPVWFGVNDTISVGLANDLSLTIPRGKKDDVEAKTRLQPELEAPIAKGQVVGEVVVSIGDKVLSTQPLVALTDVEEANVVVRLWHYLKRFLSQLF</sequence>
<evidence type="ECO:0000256" key="2">
    <source>
        <dbReference type="ARBA" id="ARBA00004752"/>
    </source>
</evidence>
<feature type="domain" description="Peptidase S11 D-Ala-D-Ala carboxypeptidase A C-terminal" evidence="17">
    <location>
        <begin position="273"/>
        <end position="363"/>
    </location>
</feature>
<dbReference type="InterPro" id="IPR037167">
    <property type="entry name" value="Peptidase_S11_C_sf"/>
</dbReference>
<evidence type="ECO:0000256" key="13">
    <source>
        <dbReference type="PIRSR" id="PIRSR618044-1"/>
    </source>
</evidence>
<evidence type="ECO:0000256" key="1">
    <source>
        <dbReference type="ARBA" id="ARBA00003217"/>
    </source>
</evidence>
<dbReference type="RefSeq" id="WP_116207495.1">
    <property type="nucleotide sequence ID" value="NZ_QUNR01000001.1"/>
</dbReference>
<dbReference type="SMART" id="SM00936">
    <property type="entry name" value="PBP5_C"/>
    <property type="match status" value="1"/>
</dbReference>
<dbReference type="EC" id="3.4.16.4" evidence="4"/>
<dbReference type="PANTHER" id="PTHR21581">
    <property type="entry name" value="D-ALANYL-D-ALANINE CARBOXYPEPTIDASE"/>
    <property type="match status" value="1"/>
</dbReference>
<evidence type="ECO:0000256" key="5">
    <source>
        <dbReference type="ARBA" id="ARBA00022645"/>
    </source>
</evidence>
<dbReference type="InterPro" id="IPR001967">
    <property type="entry name" value="Peptidase_S11_N"/>
</dbReference>
<evidence type="ECO:0000256" key="9">
    <source>
        <dbReference type="ARBA" id="ARBA00022960"/>
    </source>
</evidence>
<dbReference type="InterPro" id="IPR012338">
    <property type="entry name" value="Beta-lactam/transpept-like"/>
</dbReference>
<evidence type="ECO:0000256" key="14">
    <source>
        <dbReference type="PIRSR" id="PIRSR618044-2"/>
    </source>
</evidence>
<keyword evidence="19" id="KW-1185">Reference proteome</keyword>
<feature type="signal peptide" evidence="16">
    <location>
        <begin position="1"/>
        <end position="20"/>
    </location>
</feature>
<dbReference type="AlphaFoldDB" id="A0A3E0HB56"/>
<organism evidence="18 19">
    <name type="scientific">Paraperlucidibaca baekdonensis</name>
    <dbReference type="NCBI Taxonomy" id="748120"/>
    <lineage>
        <taxon>Bacteria</taxon>
        <taxon>Pseudomonadati</taxon>
        <taxon>Pseudomonadota</taxon>
        <taxon>Gammaproteobacteria</taxon>
        <taxon>Moraxellales</taxon>
        <taxon>Moraxellaceae</taxon>
        <taxon>Paraperlucidibaca</taxon>
    </lineage>
</organism>
<comment type="catalytic activity">
    <reaction evidence="12">
        <text>Preferential cleavage: (Ac)2-L-Lys-D-Ala-|-D-Ala. Also transpeptidation of peptidyl-alanyl moieties that are N-acyl substituents of D-alanine.</text>
        <dbReference type="EC" id="3.4.16.4"/>
    </reaction>
</comment>
<dbReference type="EMBL" id="QUNR01000001">
    <property type="protein sequence ID" value="REH40462.1"/>
    <property type="molecule type" value="Genomic_DNA"/>
</dbReference>
<feature type="active site" description="Acyl-ester intermediate" evidence="13">
    <location>
        <position position="58"/>
    </location>
</feature>
<keyword evidence="10" id="KW-0573">Peptidoglycan synthesis</keyword>
<dbReference type="InterPro" id="IPR012907">
    <property type="entry name" value="Peptidase_S11_C"/>
</dbReference>
<keyword evidence="11" id="KW-0961">Cell wall biogenesis/degradation</keyword>
<dbReference type="GO" id="GO:0071555">
    <property type="term" value="P:cell wall organization"/>
    <property type="evidence" value="ECO:0007669"/>
    <property type="project" value="UniProtKB-KW"/>
</dbReference>
<dbReference type="Gene3D" id="2.60.410.10">
    <property type="entry name" value="D-Ala-D-Ala carboxypeptidase, C-terminal domain"/>
    <property type="match status" value="1"/>
</dbReference>